<name>A0ABS0H9F2_9ACTN</name>
<keyword evidence="1" id="KW-1133">Transmembrane helix</keyword>
<comment type="caution">
    <text evidence="2">The sequence shown here is derived from an EMBL/GenBank/DDBJ whole genome shotgun (WGS) entry which is preliminary data.</text>
</comment>
<evidence type="ECO:0000256" key="1">
    <source>
        <dbReference type="SAM" id="Phobius"/>
    </source>
</evidence>
<dbReference type="Pfam" id="PF11209">
    <property type="entry name" value="LmeA"/>
    <property type="match status" value="1"/>
</dbReference>
<keyword evidence="3" id="KW-1185">Reference proteome</keyword>
<protein>
    <submittedName>
        <fullName evidence="2">DUF2993 domain-containing protein</fullName>
    </submittedName>
</protein>
<evidence type="ECO:0000313" key="3">
    <source>
        <dbReference type="Proteomes" id="UP000638560"/>
    </source>
</evidence>
<sequence length="270" mass="28649">MADSYPADGGTYGEKPRRRRGRRALIILIILLLVLGALLVVADRVAAGVAERVVADQVDQQLTKKNVQASAPEVTVGGFPFLTQVLGGRYDSINVVLRDLQGPVQGTNATVRVPELTADARNVTASLDTLRSGQGEVTAETVQGTATVAYDSVVALIDQPGVELREQDGKLAVTASVRVPILEQNLTVRGTAKLTVQGTDIVVDVDQLTADDLPENPLVQSFITGFAKDLSVKVPLPALPFDLELQEVRPLPNGLAVTGSARNVSLSEVR</sequence>
<accession>A0ABS0H9F2</accession>
<keyword evidence="1" id="KW-0472">Membrane</keyword>
<proteinExistence type="predicted"/>
<organism evidence="2 3">
    <name type="scientific">Plantactinospora alkalitolerans</name>
    <dbReference type="NCBI Taxonomy" id="2789879"/>
    <lineage>
        <taxon>Bacteria</taxon>
        <taxon>Bacillati</taxon>
        <taxon>Actinomycetota</taxon>
        <taxon>Actinomycetes</taxon>
        <taxon>Micromonosporales</taxon>
        <taxon>Micromonosporaceae</taxon>
        <taxon>Plantactinospora</taxon>
    </lineage>
</organism>
<dbReference type="EMBL" id="JADPUN010000412">
    <property type="protein sequence ID" value="MBF9135097.1"/>
    <property type="molecule type" value="Genomic_DNA"/>
</dbReference>
<gene>
    <name evidence="2" type="ORF">I0C86_40175</name>
</gene>
<feature type="transmembrane region" description="Helical" evidence="1">
    <location>
        <begin position="24"/>
        <end position="42"/>
    </location>
</feature>
<dbReference type="InterPro" id="IPR021373">
    <property type="entry name" value="DUF2993"/>
</dbReference>
<reference evidence="2 3" key="1">
    <citation type="submission" date="2020-11" db="EMBL/GenBank/DDBJ databases">
        <title>A novel isolate from a Black sea contaminated sediment with potential to produce alkanes: Plantactinospora alkalitolerans sp. nov.</title>
        <authorList>
            <person name="Carro L."/>
            <person name="Veyisoglu A."/>
            <person name="Guven K."/>
            <person name="Schumann P."/>
            <person name="Klenk H.-P."/>
            <person name="Sahin N."/>
        </authorList>
    </citation>
    <scope>NUCLEOTIDE SEQUENCE [LARGE SCALE GENOMIC DNA]</scope>
    <source>
        <strain evidence="2 3">S1510</strain>
    </source>
</reference>
<evidence type="ECO:0000313" key="2">
    <source>
        <dbReference type="EMBL" id="MBF9135097.1"/>
    </source>
</evidence>
<dbReference type="Proteomes" id="UP000638560">
    <property type="component" value="Unassembled WGS sequence"/>
</dbReference>
<keyword evidence="1" id="KW-0812">Transmembrane</keyword>
<dbReference type="RefSeq" id="WP_196206559.1">
    <property type="nucleotide sequence ID" value="NZ_JADPUN010000412.1"/>
</dbReference>